<protein>
    <submittedName>
        <fullName evidence="2">Uncharacterized protein</fullName>
    </submittedName>
</protein>
<dbReference type="AlphaFoldDB" id="A0A395NPP7"/>
<name>A0A395NPP7_TRIAR</name>
<organism evidence="2 3">
    <name type="scientific">Trichoderma arundinaceum</name>
    <dbReference type="NCBI Taxonomy" id="490622"/>
    <lineage>
        <taxon>Eukaryota</taxon>
        <taxon>Fungi</taxon>
        <taxon>Dikarya</taxon>
        <taxon>Ascomycota</taxon>
        <taxon>Pezizomycotina</taxon>
        <taxon>Sordariomycetes</taxon>
        <taxon>Hypocreomycetidae</taxon>
        <taxon>Hypocreales</taxon>
        <taxon>Hypocreaceae</taxon>
        <taxon>Trichoderma</taxon>
    </lineage>
</organism>
<evidence type="ECO:0000313" key="3">
    <source>
        <dbReference type="Proteomes" id="UP000266272"/>
    </source>
</evidence>
<evidence type="ECO:0000313" key="2">
    <source>
        <dbReference type="EMBL" id="RFU77921.1"/>
    </source>
</evidence>
<evidence type="ECO:0000256" key="1">
    <source>
        <dbReference type="SAM" id="MobiDB-lite"/>
    </source>
</evidence>
<comment type="caution">
    <text evidence="2">The sequence shown here is derived from an EMBL/GenBank/DDBJ whole genome shotgun (WGS) entry which is preliminary data.</text>
</comment>
<sequence length="116" mass="12828">MWPYRPTSEARKPPQLVAEKQFPEAGTSNQQPDAAMPKMDAEDFITSHFFPATQFSIAWSQQRLPSAVQPESFTQPAALASSFLHFPSPPPSPPSARARSPTIQHPRLGRLVFLAS</sequence>
<feature type="region of interest" description="Disordered" evidence="1">
    <location>
        <begin position="1"/>
        <end position="35"/>
    </location>
</feature>
<proteinExistence type="predicted"/>
<dbReference type="EMBL" id="PXOA01000245">
    <property type="protein sequence ID" value="RFU77921.1"/>
    <property type="molecule type" value="Genomic_DNA"/>
</dbReference>
<dbReference type="Proteomes" id="UP000266272">
    <property type="component" value="Unassembled WGS sequence"/>
</dbReference>
<gene>
    <name evidence="2" type="ORF">TARUN_4320</name>
</gene>
<accession>A0A395NPP7</accession>
<reference evidence="2 3" key="1">
    <citation type="journal article" date="2018" name="PLoS Pathog.">
        <title>Evolution of structural diversity of trichothecenes, a family of toxins produced by plant pathogenic and entomopathogenic fungi.</title>
        <authorList>
            <person name="Proctor R.H."/>
            <person name="McCormick S.P."/>
            <person name="Kim H.S."/>
            <person name="Cardoza R.E."/>
            <person name="Stanley A.M."/>
            <person name="Lindo L."/>
            <person name="Kelly A."/>
            <person name="Brown D.W."/>
            <person name="Lee T."/>
            <person name="Vaughan M.M."/>
            <person name="Alexander N.J."/>
            <person name="Busman M."/>
            <person name="Gutierrez S."/>
        </authorList>
    </citation>
    <scope>NUCLEOTIDE SEQUENCE [LARGE SCALE GENOMIC DNA]</scope>
    <source>
        <strain evidence="2 3">IBT 40837</strain>
    </source>
</reference>
<feature type="region of interest" description="Disordered" evidence="1">
    <location>
        <begin position="84"/>
        <end position="103"/>
    </location>
</feature>
<keyword evidence="3" id="KW-1185">Reference proteome</keyword>